<dbReference type="PANTHER" id="PTHR33337">
    <property type="entry name" value="GFA DOMAIN-CONTAINING PROTEIN"/>
    <property type="match status" value="1"/>
</dbReference>
<dbReference type="AlphaFoldDB" id="A0A6P0CI98"/>
<dbReference type="InterPro" id="IPR011057">
    <property type="entry name" value="Mss4-like_sf"/>
</dbReference>
<name>A0A6P0CI98_9RHOB</name>
<sequence>MGTEITGGCKCGTVRYKGVIADTPMFRCYCRDCQKLTGTGHSEMLPLVAKTFFSEGRVTEYRMTGGSGRSTWSSFCPYCGSPISRRSERMNHLVYVHAASLDEPERYKPVQSIYPDAAQPWDRPVP</sequence>
<dbReference type="GO" id="GO:0046872">
    <property type="term" value="F:metal ion binding"/>
    <property type="evidence" value="ECO:0007669"/>
    <property type="project" value="UniProtKB-KW"/>
</dbReference>
<evidence type="ECO:0000256" key="2">
    <source>
        <dbReference type="ARBA" id="ARBA00022723"/>
    </source>
</evidence>
<evidence type="ECO:0000313" key="7">
    <source>
        <dbReference type="Proteomes" id="UP000468591"/>
    </source>
</evidence>
<protein>
    <submittedName>
        <fullName evidence="6">GFA family protein</fullName>
    </submittedName>
</protein>
<keyword evidence="7" id="KW-1185">Reference proteome</keyword>
<dbReference type="InterPro" id="IPR006913">
    <property type="entry name" value="CENP-V/GFA"/>
</dbReference>
<comment type="caution">
    <text evidence="6">The sequence shown here is derived from an EMBL/GenBank/DDBJ whole genome shotgun (WGS) entry which is preliminary data.</text>
</comment>
<dbReference type="Pfam" id="PF04828">
    <property type="entry name" value="GFA"/>
    <property type="match status" value="1"/>
</dbReference>
<keyword evidence="3" id="KW-0862">Zinc</keyword>
<keyword evidence="2" id="KW-0479">Metal-binding</keyword>
<dbReference type="PANTHER" id="PTHR33337:SF40">
    <property type="entry name" value="CENP-V_GFA DOMAIN-CONTAINING PROTEIN-RELATED"/>
    <property type="match status" value="1"/>
</dbReference>
<dbReference type="PROSITE" id="PS00028">
    <property type="entry name" value="ZINC_FINGER_C2H2_1"/>
    <property type="match status" value="1"/>
</dbReference>
<evidence type="ECO:0000256" key="3">
    <source>
        <dbReference type="ARBA" id="ARBA00022833"/>
    </source>
</evidence>
<gene>
    <name evidence="6" type="ORF">GV827_20865</name>
</gene>
<evidence type="ECO:0000256" key="1">
    <source>
        <dbReference type="ARBA" id="ARBA00005495"/>
    </source>
</evidence>
<feature type="domain" description="CENP-V/GFA" evidence="5">
    <location>
        <begin position="5"/>
        <end position="122"/>
    </location>
</feature>
<keyword evidence="4" id="KW-0456">Lyase</keyword>
<dbReference type="Gene3D" id="3.90.1590.10">
    <property type="entry name" value="glutathione-dependent formaldehyde- activating enzyme (gfa)"/>
    <property type="match status" value="1"/>
</dbReference>
<reference evidence="6 7" key="1">
    <citation type="submission" date="2020-01" db="EMBL/GenBank/DDBJ databases">
        <title>Sulfitobacter sediminilitoris sp. nov., isolated from a tidal flat.</title>
        <authorList>
            <person name="Park S."/>
            <person name="Yoon J.-H."/>
        </authorList>
    </citation>
    <scope>NUCLEOTIDE SEQUENCE [LARGE SCALE GENOMIC DNA]</scope>
    <source>
        <strain evidence="6 7">JBTF-M27</strain>
    </source>
</reference>
<accession>A0A6P0CI98</accession>
<dbReference type="SUPFAM" id="SSF51316">
    <property type="entry name" value="Mss4-like"/>
    <property type="match status" value="1"/>
</dbReference>
<evidence type="ECO:0000313" key="6">
    <source>
        <dbReference type="EMBL" id="NEK24826.1"/>
    </source>
</evidence>
<organism evidence="6 7">
    <name type="scientific">Sulfitobacter sediminilitoris</name>
    <dbReference type="NCBI Taxonomy" id="2698830"/>
    <lineage>
        <taxon>Bacteria</taxon>
        <taxon>Pseudomonadati</taxon>
        <taxon>Pseudomonadota</taxon>
        <taxon>Alphaproteobacteria</taxon>
        <taxon>Rhodobacterales</taxon>
        <taxon>Roseobacteraceae</taxon>
        <taxon>Sulfitobacter</taxon>
    </lineage>
</organism>
<proteinExistence type="inferred from homology"/>
<dbReference type="GO" id="GO:0016846">
    <property type="term" value="F:carbon-sulfur lyase activity"/>
    <property type="evidence" value="ECO:0007669"/>
    <property type="project" value="InterPro"/>
</dbReference>
<comment type="similarity">
    <text evidence="1">Belongs to the Gfa family.</text>
</comment>
<dbReference type="EMBL" id="JAABNT010000023">
    <property type="protein sequence ID" value="NEK24826.1"/>
    <property type="molecule type" value="Genomic_DNA"/>
</dbReference>
<dbReference type="Proteomes" id="UP000468591">
    <property type="component" value="Unassembled WGS sequence"/>
</dbReference>
<dbReference type="PROSITE" id="PS51891">
    <property type="entry name" value="CENP_V_GFA"/>
    <property type="match status" value="1"/>
</dbReference>
<evidence type="ECO:0000259" key="5">
    <source>
        <dbReference type="PROSITE" id="PS51891"/>
    </source>
</evidence>
<evidence type="ECO:0000256" key="4">
    <source>
        <dbReference type="ARBA" id="ARBA00023239"/>
    </source>
</evidence>
<dbReference type="InterPro" id="IPR013087">
    <property type="entry name" value="Znf_C2H2_type"/>
</dbReference>